<reference evidence="3 4" key="1">
    <citation type="submission" date="2018-05" db="EMBL/GenBank/DDBJ databases">
        <title>Paenibacillus flagellatus sp. nov., isolated from selenium mineral soil.</title>
        <authorList>
            <person name="Dai X."/>
        </authorList>
    </citation>
    <scope>NUCLEOTIDE SEQUENCE [LARGE SCALE GENOMIC DNA]</scope>
    <source>
        <strain evidence="3 4">DXL2</strain>
    </source>
</reference>
<evidence type="ECO:0000313" key="4">
    <source>
        <dbReference type="Proteomes" id="UP000247476"/>
    </source>
</evidence>
<dbReference type="InterPro" id="IPR012334">
    <property type="entry name" value="Pectin_lyas_fold"/>
</dbReference>
<dbReference type="RefSeq" id="WP_110839805.1">
    <property type="nucleotide sequence ID" value="NZ_QJVJ01000004.1"/>
</dbReference>
<dbReference type="AlphaFoldDB" id="A0A2V5K639"/>
<name>A0A2V5K639_9BACL</name>
<feature type="domain" description="Right handed beta helix" evidence="2">
    <location>
        <begin position="265"/>
        <end position="388"/>
    </location>
</feature>
<protein>
    <recommendedName>
        <fullName evidence="2">Right handed beta helix domain-containing protein</fullName>
    </recommendedName>
</protein>
<dbReference type="InterPro" id="IPR006626">
    <property type="entry name" value="PbH1"/>
</dbReference>
<dbReference type="SMART" id="SM00710">
    <property type="entry name" value="PbH1"/>
    <property type="match status" value="8"/>
</dbReference>
<keyword evidence="1" id="KW-0677">Repeat</keyword>
<dbReference type="PANTHER" id="PTHR22990">
    <property type="entry name" value="F-BOX ONLY PROTEIN"/>
    <property type="match status" value="1"/>
</dbReference>
<proteinExistence type="predicted"/>
<evidence type="ECO:0000259" key="2">
    <source>
        <dbReference type="Pfam" id="PF13229"/>
    </source>
</evidence>
<sequence length="405" mass="44243">MNKQTLTLGPECADATGDAHLAIQSAVDYLSYIGGGTLTLQEGVYELGTTLHLRSNIRLEGIPGRTILRKADEIVSPLAADADLHERRVTVAHPEKFRIGQTVTVRKAAASMDFGDTVATIVGTEGNVLYLDRDMFATVFMAQEGIVTTNCSVISGYDCENVSIRHLTIDGNKANNAVTNGCRNAGIFLFNARRSVIADCTVRDYNGDGISYQGGEDIEVVRCVCRDNGGKGVHPGSGTKRTRILECRFVGNGLDGIFLCWRVQDGLVEGCVSERNAQSGLSIGHKDTNNVIRGNRFADNGYYGIFFRNEPDPMGANDNKIENNVITDNGSETMGYVGIRIRGFTRNAELTGNRIEFVKLPPDRTIGICLEEHVGPVRMENNTFVGCRKETHSHWMIETEANLAE</sequence>
<keyword evidence="4" id="KW-1185">Reference proteome</keyword>
<dbReference type="InterPro" id="IPR051550">
    <property type="entry name" value="SCF-Subunits/Alg-Epimerases"/>
</dbReference>
<organism evidence="3 4">
    <name type="scientific">Paenibacillus flagellatus</name>
    <dbReference type="NCBI Taxonomy" id="2211139"/>
    <lineage>
        <taxon>Bacteria</taxon>
        <taxon>Bacillati</taxon>
        <taxon>Bacillota</taxon>
        <taxon>Bacilli</taxon>
        <taxon>Bacillales</taxon>
        <taxon>Paenibacillaceae</taxon>
        <taxon>Paenibacillus</taxon>
    </lineage>
</organism>
<comment type="caution">
    <text evidence="3">The sequence shown here is derived from an EMBL/GenBank/DDBJ whole genome shotgun (WGS) entry which is preliminary data.</text>
</comment>
<dbReference type="Pfam" id="PF13229">
    <property type="entry name" value="Beta_helix"/>
    <property type="match status" value="2"/>
</dbReference>
<dbReference type="Proteomes" id="UP000247476">
    <property type="component" value="Unassembled WGS sequence"/>
</dbReference>
<gene>
    <name evidence="3" type="ORF">DLM86_09660</name>
</gene>
<dbReference type="InterPro" id="IPR039448">
    <property type="entry name" value="Beta_helix"/>
</dbReference>
<dbReference type="OrthoDB" id="211073at2"/>
<dbReference type="InterPro" id="IPR011050">
    <property type="entry name" value="Pectin_lyase_fold/virulence"/>
</dbReference>
<feature type="domain" description="Right handed beta helix" evidence="2">
    <location>
        <begin position="154"/>
        <end position="259"/>
    </location>
</feature>
<evidence type="ECO:0000313" key="3">
    <source>
        <dbReference type="EMBL" id="PYI54811.1"/>
    </source>
</evidence>
<evidence type="ECO:0000256" key="1">
    <source>
        <dbReference type="ARBA" id="ARBA00022737"/>
    </source>
</evidence>
<dbReference type="PANTHER" id="PTHR22990:SF15">
    <property type="entry name" value="F-BOX ONLY PROTEIN 10"/>
    <property type="match status" value="1"/>
</dbReference>
<accession>A0A2V5K639</accession>
<dbReference type="Gene3D" id="2.160.20.10">
    <property type="entry name" value="Single-stranded right-handed beta-helix, Pectin lyase-like"/>
    <property type="match status" value="1"/>
</dbReference>
<dbReference type="EMBL" id="QJVJ01000004">
    <property type="protein sequence ID" value="PYI54811.1"/>
    <property type="molecule type" value="Genomic_DNA"/>
</dbReference>
<dbReference type="SUPFAM" id="SSF51126">
    <property type="entry name" value="Pectin lyase-like"/>
    <property type="match status" value="1"/>
</dbReference>